<feature type="domain" description="Aminomethyltransferase C-terminal" evidence="10">
    <location>
        <begin position="283"/>
        <end position="362"/>
    </location>
</feature>
<dbReference type="InterPro" id="IPR028896">
    <property type="entry name" value="GcvT/YgfZ/DmdA"/>
</dbReference>
<dbReference type="SUPFAM" id="SSF101790">
    <property type="entry name" value="Aminomethyltransferase beta-barrel domain"/>
    <property type="match status" value="1"/>
</dbReference>
<evidence type="ECO:0000259" key="9">
    <source>
        <dbReference type="Pfam" id="PF01571"/>
    </source>
</evidence>
<dbReference type="RefSeq" id="WP_008522596.1">
    <property type="nucleotide sequence ID" value="NZ_CM001376.1"/>
</dbReference>
<evidence type="ECO:0000256" key="4">
    <source>
        <dbReference type="ARBA" id="ARBA00022679"/>
    </source>
</evidence>
<dbReference type="InterPro" id="IPR006223">
    <property type="entry name" value="GcvT"/>
</dbReference>
<dbReference type="Gene3D" id="3.30.70.1400">
    <property type="entry name" value="Aminomethyltransferase beta-barrel domains"/>
    <property type="match status" value="1"/>
</dbReference>
<dbReference type="InterPro" id="IPR029043">
    <property type="entry name" value="GcvT/YgfZ_C"/>
</dbReference>
<dbReference type="OrthoDB" id="9774591at2"/>
<dbReference type="STRING" id="885272.JonanDRAFT_0430"/>
<feature type="domain" description="GCVT N-terminal" evidence="9">
    <location>
        <begin position="6"/>
        <end position="263"/>
    </location>
</feature>
<evidence type="ECO:0000313" key="12">
    <source>
        <dbReference type="Proteomes" id="UP000003806"/>
    </source>
</evidence>
<reference evidence="11 12" key="1">
    <citation type="submission" date="2011-11" db="EMBL/GenBank/DDBJ databases">
        <title>The Noncontiguous Finished genome of Jonquetella anthropi DSM 22815.</title>
        <authorList>
            <consortium name="US DOE Joint Genome Institute (JGI-PGF)"/>
            <person name="Lucas S."/>
            <person name="Copeland A."/>
            <person name="Lapidus A."/>
            <person name="Glavina del Rio T."/>
            <person name="Dalin E."/>
            <person name="Tice H."/>
            <person name="Bruce D."/>
            <person name="Goodwin L."/>
            <person name="Pitluck S."/>
            <person name="Peters L."/>
            <person name="Mikhailova N."/>
            <person name="Held B."/>
            <person name="Kyrpides N."/>
            <person name="Mavromatis K."/>
            <person name="Ivanova N."/>
            <person name="Markowitz V."/>
            <person name="Cheng J.-F."/>
            <person name="Hugenholtz P."/>
            <person name="Woyke T."/>
            <person name="Wu D."/>
            <person name="Gronow S."/>
            <person name="Wellnitz S."/>
            <person name="Brambilla E."/>
            <person name="Klenk H.-P."/>
            <person name="Eisen J.A."/>
        </authorList>
    </citation>
    <scope>NUCLEOTIDE SEQUENCE [LARGE SCALE GENOMIC DNA]</scope>
    <source>
        <strain evidence="11 12">DSM 22815</strain>
    </source>
</reference>
<protein>
    <recommendedName>
        <fullName evidence="2 7">Aminomethyltransferase</fullName>
        <ecNumber evidence="2 7">2.1.2.10</ecNumber>
    </recommendedName>
    <alternativeName>
        <fullName evidence="5 7">Glycine cleavage system T protein</fullName>
    </alternativeName>
</protein>
<feature type="binding site" evidence="8">
    <location>
        <position position="196"/>
    </location>
    <ligand>
        <name>substrate</name>
    </ligand>
</feature>
<dbReference type="NCBIfam" id="TIGR00528">
    <property type="entry name" value="gcvT"/>
    <property type="match status" value="1"/>
</dbReference>
<evidence type="ECO:0000256" key="3">
    <source>
        <dbReference type="ARBA" id="ARBA00022576"/>
    </source>
</evidence>
<dbReference type="SUPFAM" id="SSF103025">
    <property type="entry name" value="Folate-binding domain"/>
    <property type="match status" value="1"/>
</dbReference>
<dbReference type="Pfam" id="PF08669">
    <property type="entry name" value="GCV_T_C"/>
    <property type="match status" value="1"/>
</dbReference>
<keyword evidence="12" id="KW-1185">Reference proteome</keyword>
<comment type="subunit">
    <text evidence="7">The glycine cleavage system is composed of four proteins: P, T, L and H.</text>
</comment>
<evidence type="ECO:0000256" key="6">
    <source>
        <dbReference type="ARBA" id="ARBA00047665"/>
    </source>
</evidence>
<dbReference type="PANTHER" id="PTHR43757:SF2">
    <property type="entry name" value="AMINOMETHYLTRANSFERASE, MITOCHONDRIAL"/>
    <property type="match status" value="1"/>
</dbReference>
<dbReference type="FunFam" id="3.30.70.1400:FF:000001">
    <property type="entry name" value="Aminomethyltransferase"/>
    <property type="match status" value="1"/>
</dbReference>
<dbReference type="Gene3D" id="2.40.30.110">
    <property type="entry name" value="Aminomethyltransferase beta-barrel domains"/>
    <property type="match status" value="1"/>
</dbReference>
<dbReference type="Gene3D" id="3.30.1360.120">
    <property type="entry name" value="Probable tRNA modification gtpase trme, domain 1"/>
    <property type="match status" value="1"/>
</dbReference>
<name>H0UJH2_9BACT</name>
<proteinExistence type="inferred from homology"/>
<dbReference type="GO" id="GO:0004047">
    <property type="term" value="F:aminomethyltransferase activity"/>
    <property type="evidence" value="ECO:0007669"/>
    <property type="project" value="UniProtKB-UniRule"/>
</dbReference>
<evidence type="ECO:0000256" key="2">
    <source>
        <dbReference type="ARBA" id="ARBA00012616"/>
    </source>
</evidence>
<comment type="similarity">
    <text evidence="1 7">Belongs to the GcvT family.</text>
</comment>
<evidence type="ECO:0000256" key="5">
    <source>
        <dbReference type="ARBA" id="ARBA00031395"/>
    </source>
</evidence>
<dbReference type="AlphaFoldDB" id="H0UJH2"/>
<comment type="catalytic activity">
    <reaction evidence="6 7">
        <text>N(6)-[(R)-S(8)-aminomethyldihydrolipoyl]-L-lysyl-[protein] + (6S)-5,6,7,8-tetrahydrofolate = N(6)-[(R)-dihydrolipoyl]-L-lysyl-[protein] + (6R)-5,10-methylene-5,6,7,8-tetrahydrofolate + NH4(+)</text>
        <dbReference type="Rhea" id="RHEA:16945"/>
        <dbReference type="Rhea" id="RHEA-COMP:10475"/>
        <dbReference type="Rhea" id="RHEA-COMP:10492"/>
        <dbReference type="ChEBI" id="CHEBI:15636"/>
        <dbReference type="ChEBI" id="CHEBI:28938"/>
        <dbReference type="ChEBI" id="CHEBI:57453"/>
        <dbReference type="ChEBI" id="CHEBI:83100"/>
        <dbReference type="ChEBI" id="CHEBI:83143"/>
        <dbReference type="EC" id="2.1.2.10"/>
    </reaction>
</comment>
<dbReference type="InterPro" id="IPR027266">
    <property type="entry name" value="TrmE/GcvT-like"/>
</dbReference>
<dbReference type="GO" id="GO:0019464">
    <property type="term" value="P:glycine decarboxylation via glycine cleavage system"/>
    <property type="evidence" value="ECO:0007669"/>
    <property type="project" value="UniProtKB-UniRule"/>
</dbReference>
<dbReference type="GO" id="GO:0005829">
    <property type="term" value="C:cytosol"/>
    <property type="evidence" value="ECO:0007669"/>
    <property type="project" value="TreeGrafter"/>
</dbReference>
<dbReference type="PANTHER" id="PTHR43757">
    <property type="entry name" value="AMINOMETHYLTRANSFERASE"/>
    <property type="match status" value="1"/>
</dbReference>
<gene>
    <name evidence="7" type="primary">gcvT</name>
    <name evidence="11" type="ORF">JonanDRAFT_0430</name>
</gene>
<dbReference type="Proteomes" id="UP000003806">
    <property type="component" value="Chromosome"/>
</dbReference>
<evidence type="ECO:0000256" key="7">
    <source>
        <dbReference type="HAMAP-Rule" id="MF_00259"/>
    </source>
</evidence>
<dbReference type="InterPro" id="IPR022903">
    <property type="entry name" value="GcvT_bac"/>
</dbReference>
<accession>H0UJH2</accession>
<dbReference type="GO" id="GO:0008483">
    <property type="term" value="F:transaminase activity"/>
    <property type="evidence" value="ECO:0007669"/>
    <property type="project" value="UniProtKB-KW"/>
</dbReference>
<dbReference type="eggNOG" id="COG0404">
    <property type="taxonomic scope" value="Bacteria"/>
</dbReference>
<evidence type="ECO:0000259" key="10">
    <source>
        <dbReference type="Pfam" id="PF08669"/>
    </source>
</evidence>
<dbReference type="InterPro" id="IPR013977">
    <property type="entry name" value="GcvT_C"/>
</dbReference>
<comment type="function">
    <text evidence="7">The glycine cleavage system catalyzes the degradation of glycine.</text>
</comment>
<dbReference type="Gene3D" id="4.10.1250.10">
    <property type="entry name" value="Aminomethyltransferase fragment"/>
    <property type="match status" value="1"/>
</dbReference>
<dbReference type="GO" id="GO:0005960">
    <property type="term" value="C:glycine cleavage complex"/>
    <property type="evidence" value="ECO:0007669"/>
    <property type="project" value="InterPro"/>
</dbReference>
<dbReference type="PIRSF" id="PIRSF006487">
    <property type="entry name" value="GcvT"/>
    <property type="match status" value="1"/>
</dbReference>
<dbReference type="InterPro" id="IPR006222">
    <property type="entry name" value="GCVT_N"/>
</dbReference>
<organism evidence="11 12">
    <name type="scientific">Jonquetella anthropi DSM 22815</name>
    <dbReference type="NCBI Taxonomy" id="885272"/>
    <lineage>
        <taxon>Bacteria</taxon>
        <taxon>Thermotogati</taxon>
        <taxon>Synergistota</taxon>
        <taxon>Synergistia</taxon>
        <taxon>Synergistales</taxon>
        <taxon>Dethiosulfovibrionaceae</taxon>
        <taxon>Jonquetella</taxon>
    </lineage>
</organism>
<sequence>MRRTPMYDRHVAAGGTMVDFGGWELPVQYEGIKVEHLNVRSKAGLFDVSHMGEVTVVGKDSEAWLNSLLTNDVTTMHDGQVLYTIMCRENGGVVDDLLVYRYNTERYLLVINAANVEKDWAWFNEHLKGDVKIDNISAKTAEVALQGPLAEKILCKIAEGFDPTKLVFFHFVDGVKVAGIPAIVSRTGYTGEDGFEIYVDWSKGAELWDAIIAAGKPEGLMPIGLGARDSLRFESGLPLCGQEYTDDLGPLEAGYGFFVKVDKPNGFIGQKVLRQQKAEGLKRKIVFTKMIDKGVPRHEMEVADASGKVVGCVTTGGYAPSLDANIASCLVNMPVPAVGENLWILIRGKAKKVEVVAKPYYKKSYKK</sequence>
<dbReference type="HAMAP" id="MF_00259">
    <property type="entry name" value="GcvT"/>
    <property type="match status" value="1"/>
</dbReference>
<evidence type="ECO:0000256" key="8">
    <source>
        <dbReference type="PIRSR" id="PIRSR006487-1"/>
    </source>
</evidence>
<dbReference type="EMBL" id="CM001376">
    <property type="protein sequence ID" value="EHM12840.1"/>
    <property type="molecule type" value="Genomic_DNA"/>
</dbReference>
<keyword evidence="4 7" id="KW-0808">Transferase</keyword>
<dbReference type="HOGENOM" id="CLU_007884_10_2_0"/>
<dbReference type="EC" id="2.1.2.10" evidence="2 7"/>
<dbReference type="Pfam" id="PF01571">
    <property type="entry name" value="GCV_T"/>
    <property type="match status" value="1"/>
</dbReference>
<evidence type="ECO:0000313" key="11">
    <source>
        <dbReference type="EMBL" id="EHM12840.1"/>
    </source>
</evidence>
<dbReference type="NCBIfam" id="NF001567">
    <property type="entry name" value="PRK00389.1"/>
    <property type="match status" value="1"/>
</dbReference>
<evidence type="ECO:0000256" key="1">
    <source>
        <dbReference type="ARBA" id="ARBA00008609"/>
    </source>
</evidence>
<keyword evidence="3 7" id="KW-0032">Aminotransferase</keyword>